<dbReference type="AlphaFoldDB" id="A0AAT9G9E6"/>
<proteinExistence type="predicted"/>
<dbReference type="EMBL" id="AP029170">
    <property type="protein sequence ID" value="BFD46380.1"/>
    <property type="molecule type" value="Genomic_DNA"/>
</dbReference>
<reference evidence="1" key="1">
    <citation type="submission" date="2024-01" db="EMBL/GenBank/DDBJ databases">
        <title>Sequencing the genomes of a sandfly, Sergentomyia squamirostris, and its two endosymbionts.</title>
        <authorList>
            <person name="Itokawa K."/>
            <person name="Sanjoba C."/>
        </authorList>
    </citation>
    <scope>NUCLEOTIDE SEQUENCE</scope>
    <source>
        <strain evidence="1">RiSSQ</strain>
    </source>
</reference>
<name>A0AAT9G9E6_9RICK</name>
<dbReference type="Pfam" id="PF10983">
    <property type="entry name" value="DUF2793"/>
    <property type="match status" value="1"/>
</dbReference>
<organism evidence="1">
    <name type="scientific">Candidatus Tisiphia endosymbiont of Sergentomyia squamirostris</name>
    <dbReference type="NCBI Taxonomy" id="3113639"/>
    <lineage>
        <taxon>Bacteria</taxon>
        <taxon>Pseudomonadati</taxon>
        <taxon>Pseudomonadota</taxon>
        <taxon>Alphaproteobacteria</taxon>
        <taxon>Rickettsiales</taxon>
        <taxon>Rickettsiaceae</taxon>
        <taxon>Rickettsieae</taxon>
        <taxon>Candidatus Tisiphia</taxon>
    </lineage>
</organism>
<dbReference type="InterPro" id="IPR021251">
    <property type="entry name" value="DUF2793"/>
</dbReference>
<sequence length="111" mass="12491">MSYTSRLKLPYIHSGQAQKEITHNEALTLLDILINPVVEATQVVVPPQDATAGQLYIVSQNPQGEFISHANKIAQKLEIGWKFVTVPKWLEVILDSNGSKYRFDGNNWIKS</sequence>
<accession>A0AAT9G9E6</accession>
<protein>
    <submittedName>
        <fullName evidence="1">Uncharacterized protein</fullName>
    </submittedName>
</protein>
<evidence type="ECO:0000313" key="1">
    <source>
        <dbReference type="EMBL" id="BFD46380.1"/>
    </source>
</evidence>
<gene>
    <name evidence="1" type="ORF">DMENIID0002_10260</name>
</gene>